<dbReference type="EMBL" id="AWFF01000087">
    <property type="protein sequence ID" value="KCZ51404.1"/>
    <property type="molecule type" value="Genomic_DNA"/>
</dbReference>
<dbReference type="SUPFAM" id="SSF55486">
    <property type="entry name" value="Metalloproteases ('zincins'), catalytic domain"/>
    <property type="match status" value="1"/>
</dbReference>
<gene>
    <name evidence="3" type="ORF">HY29_05935</name>
</gene>
<comment type="caution">
    <text evidence="3">The sequence shown here is derived from an EMBL/GenBank/DDBJ whole genome shotgun (WGS) entry which is preliminary data.</text>
</comment>
<accession>A0A062U459</accession>
<evidence type="ECO:0000313" key="3">
    <source>
        <dbReference type="EMBL" id="KCZ51404.1"/>
    </source>
</evidence>
<dbReference type="PATRIC" id="fig|1280946.3.peg.3284"/>
<evidence type="ECO:0000313" key="4">
    <source>
        <dbReference type="Proteomes" id="UP000027037"/>
    </source>
</evidence>
<keyword evidence="1" id="KW-0732">Signal</keyword>
<dbReference type="Proteomes" id="UP000027037">
    <property type="component" value="Unassembled WGS sequence"/>
</dbReference>
<dbReference type="InterPro" id="IPR027268">
    <property type="entry name" value="Peptidase_M4/M1_CTD_sf"/>
</dbReference>
<keyword evidence="4" id="KW-1185">Reference proteome</keyword>
<dbReference type="Pfam" id="PF05299">
    <property type="entry name" value="Peptidase_M61"/>
    <property type="match status" value="1"/>
</dbReference>
<sequence length="503" mass="53909">MKISVATAALLSACATGTPVSAPAQAPLPSETLSFSPVSADSLETVRIDLTLPADTDGETVFLFPEAWGPDEDLGQLVSNRAVFDPATGDALPAQMDGNRVTVRAAPEQMIQLSYDIHQDYQGLPQWGVQRMPGMRPVLQPAYASLIGHTILPSVEGRDPALQVTFTGFPLGAAFSQPAPDGISAPIPLSTAQDSLYAFGAYRFGETDTGVRTAILGDWRLPDADIAFTTSSVLSLAGEAFEDAAFDQYFLAVTPLPDLPEGSSVIGTGLTESFLLLATRNADPENLTHTITHEILHEWITRRMGQTDEATDPARMWFTEGFTEYYTQLTLLGAGETSLEDFLQNMNALWAEYEVSSVNTMPAGDLIAHIWDSRETERLPYQRGTLLAFHWDTLARAEGRSLDEAVAALLDRAEAARARGETLLLPDAAIHAALETVIGPRFEADLATYVQGGAKLPLTALTLPSCLSVDSPPDAPARLILTPGADRAACRAAIAGPFARQAR</sequence>
<evidence type="ECO:0000259" key="2">
    <source>
        <dbReference type="Pfam" id="PF05299"/>
    </source>
</evidence>
<feature type="domain" description="Peptidase M61 catalytic" evidence="2">
    <location>
        <begin position="289"/>
        <end position="355"/>
    </location>
</feature>
<dbReference type="STRING" id="1280946.HY29_05935"/>
<dbReference type="Gene3D" id="1.10.390.10">
    <property type="entry name" value="Neutral Protease Domain 2"/>
    <property type="match status" value="1"/>
</dbReference>
<proteinExistence type="predicted"/>
<reference evidence="3 4" key="1">
    <citation type="journal article" date="2014" name="Antonie Van Leeuwenhoek">
        <title>Hyphomonas beringensis sp. nov. and Hyphomonas chukchiensis sp. nov., isolated from surface seawater of the Bering Sea and Chukchi Sea.</title>
        <authorList>
            <person name="Li C."/>
            <person name="Lai Q."/>
            <person name="Li G."/>
            <person name="Dong C."/>
            <person name="Wang J."/>
            <person name="Liao Y."/>
            <person name="Shao Z."/>
        </authorList>
    </citation>
    <scope>NUCLEOTIDE SEQUENCE [LARGE SCALE GENOMIC DNA]</scope>
    <source>
        <strain evidence="3 4">25B14_1</strain>
    </source>
</reference>
<organism evidence="3 4">
    <name type="scientific">Hyphomonas beringensis</name>
    <dbReference type="NCBI Taxonomy" id="1280946"/>
    <lineage>
        <taxon>Bacteria</taxon>
        <taxon>Pseudomonadati</taxon>
        <taxon>Pseudomonadota</taxon>
        <taxon>Alphaproteobacteria</taxon>
        <taxon>Hyphomonadales</taxon>
        <taxon>Hyphomonadaceae</taxon>
        <taxon>Hyphomonas</taxon>
    </lineage>
</organism>
<dbReference type="AlphaFoldDB" id="A0A062U459"/>
<dbReference type="eggNOG" id="COG3975">
    <property type="taxonomic scope" value="Bacteria"/>
</dbReference>
<evidence type="ECO:0000256" key="1">
    <source>
        <dbReference type="SAM" id="SignalP"/>
    </source>
</evidence>
<dbReference type="InterPro" id="IPR007963">
    <property type="entry name" value="Peptidase_M61_catalytic"/>
</dbReference>
<feature type="signal peptide" evidence="1">
    <location>
        <begin position="1"/>
        <end position="26"/>
    </location>
</feature>
<name>A0A062U459_9PROT</name>
<feature type="chain" id="PRO_5001614770" description="Peptidase M61 catalytic domain-containing protein" evidence="1">
    <location>
        <begin position="27"/>
        <end position="503"/>
    </location>
</feature>
<protein>
    <recommendedName>
        <fullName evidence="2">Peptidase M61 catalytic domain-containing protein</fullName>
    </recommendedName>
</protein>